<dbReference type="SUPFAM" id="SSF102546">
    <property type="entry name" value="RbsD-like"/>
    <property type="match status" value="1"/>
</dbReference>
<reference evidence="1" key="1">
    <citation type="journal article" date="2019" name="Nat. Med.">
        <title>A library of human gut bacterial isolates paired with longitudinal multiomics data enables mechanistic microbiome research.</title>
        <authorList>
            <person name="Poyet M."/>
            <person name="Groussin M."/>
            <person name="Gibbons S.M."/>
            <person name="Avila-Pacheco J."/>
            <person name="Jiang X."/>
            <person name="Kearney S.M."/>
            <person name="Perrotta A.R."/>
            <person name="Berdy B."/>
            <person name="Zhao S."/>
            <person name="Lieberman T.D."/>
            <person name="Swanson P.K."/>
            <person name="Smith M."/>
            <person name="Roesemann S."/>
            <person name="Alexander J.E."/>
            <person name="Rich S.A."/>
            <person name="Livny J."/>
            <person name="Vlamakis H."/>
            <person name="Clish C."/>
            <person name="Bullock K."/>
            <person name="Deik A."/>
            <person name="Scott J."/>
            <person name="Pierce K.A."/>
            <person name="Xavier R.J."/>
            <person name="Alm E.J."/>
        </authorList>
    </citation>
    <scope>NUCLEOTIDE SEQUENCE</scope>
    <source>
        <strain evidence="1">BIOML-A4</strain>
    </source>
</reference>
<dbReference type="RefSeq" id="WP_010802395.1">
    <property type="nucleotide sequence ID" value="NZ_CAJSYT010000001.1"/>
</dbReference>
<organism evidence="1">
    <name type="scientific">Parabacteroides goldsteinii</name>
    <dbReference type="NCBI Taxonomy" id="328812"/>
    <lineage>
        <taxon>Bacteria</taxon>
        <taxon>Pseudomonadati</taxon>
        <taxon>Bacteroidota</taxon>
        <taxon>Bacteroidia</taxon>
        <taxon>Bacteroidales</taxon>
        <taxon>Tannerellaceae</taxon>
        <taxon>Parabacteroides</taxon>
    </lineage>
</organism>
<sequence>MIQNSYKYGWLVIVLCFLGVSCASEKLSWKEELHNEISLLGHRNWIVVTDMAYPLQSQEGIKTICTGDDYLEVLSFVTAEIDRAPHIKANVYQDRELLFMKDTDASGITELRQEVASLFGGYLQYVSHEELIARLDSISSVFNVIILKSNLTIPYTSTFFELDCYYWDDVRQQELEKRFQEH</sequence>
<dbReference type="GO" id="GO:0048029">
    <property type="term" value="F:monosaccharide binding"/>
    <property type="evidence" value="ECO:0007669"/>
    <property type="project" value="InterPro"/>
</dbReference>
<proteinExistence type="predicted"/>
<dbReference type="GO" id="GO:0005996">
    <property type="term" value="P:monosaccharide metabolic process"/>
    <property type="evidence" value="ECO:0007669"/>
    <property type="project" value="InterPro"/>
</dbReference>
<dbReference type="GO" id="GO:0016853">
    <property type="term" value="F:isomerase activity"/>
    <property type="evidence" value="ECO:0007669"/>
    <property type="project" value="InterPro"/>
</dbReference>
<dbReference type="AlphaFoldDB" id="A0A6G1Z8W2"/>
<gene>
    <name evidence="1" type="ORF">GKE01_02275</name>
</gene>
<accession>A0A6G1Z8W2</accession>
<comment type="caution">
    <text evidence="1">The sequence shown here is derived from an EMBL/GenBank/DDBJ whole genome shotgun (WGS) entry which is preliminary data.</text>
</comment>
<evidence type="ECO:0008006" key="2">
    <source>
        <dbReference type="Google" id="ProtNLM"/>
    </source>
</evidence>
<protein>
    <recommendedName>
        <fullName evidence="2">D-ribose pyranase</fullName>
    </recommendedName>
</protein>
<name>A0A6G1Z8W2_9BACT</name>
<evidence type="ECO:0000313" key="1">
    <source>
        <dbReference type="EMBL" id="MRY10292.1"/>
    </source>
</evidence>
<dbReference type="InterPro" id="IPR023750">
    <property type="entry name" value="RbsD-like_sf"/>
</dbReference>
<dbReference type="EMBL" id="WKLP01000002">
    <property type="protein sequence ID" value="MRY10292.1"/>
    <property type="molecule type" value="Genomic_DNA"/>
</dbReference>
<dbReference type="PROSITE" id="PS51257">
    <property type="entry name" value="PROKAR_LIPOPROTEIN"/>
    <property type="match status" value="1"/>
</dbReference>